<protein>
    <submittedName>
        <fullName evidence="4">Response regulator</fullName>
    </submittedName>
</protein>
<gene>
    <name evidence="4" type="ORF">KAR29_12760</name>
</gene>
<dbReference type="Proteomes" id="UP000671879">
    <property type="component" value="Chromosome"/>
</dbReference>
<proteinExistence type="predicted"/>
<accession>A0A9Q7A7F9</accession>
<dbReference type="InterPro" id="IPR037522">
    <property type="entry name" value="HD_GYP_dom"/>
</dbReference>
<dbReference type="InterPro" id="IPR011006">
    <property type="entry name" value="CheY-like_superfamily"/>
</dbReference>
<organism evidence="4 5">
    <name type="scientific">Aminithiophilus ramosus</name>
    <dbReference type="NCBI Taxonomy" id="3029084"/>
    <lineage>
        <taxon>Bacteria</taxon>
        <taxon>Thermotogati</taxon>
        <taxon>Synergistota</taxon>
        <taxon>Synergistia</taxon>
        <taxon>Synergistales</taxon>
        <taxon>Aminithiophilaceae</taxon>
        <taxon>Aminithiophilus</taxon>
    </lineage>
</organism>
<dbReference type="SMART" id="SM00448">
    <property type="entry name" value="REC"/>
    <property type="match status" value="1"/>
</dbReference>
<dbReference type="PROSITE" id="PS50110">
    <property type="entry name" value="RESPONSE_REGULATORY"/>
    <property type="match status" value="1"/>
</dbReference>
<dbReference type="InterPro" id="IPR003607">
    <property type="entry name" value="HD/PDEase_dom"/>
</dbReference>
<sequence length="355" mass="39400">MPKRSDRAAARPKILLADDDPVNCRLLARLLGEGADVTFVHDGGAALERAVADRPDLILLDVNMPVLDGYETCRRLKALPEPDALPVIFITGLNDSDAETAAFSAGAVDFVTKPFHPDVVRARVNTHLELKFLHDDLESQVRERTRQLEETQREILQRLAMAAEYRDPDTGMHINRIGAFVHLLCSSLGMERGVCDEIALASTLHDVGKIAIPDGILLKPGRLTCEEFEIMKRHPSIGVQLLEGLEPSLFEVARQIALTHHEKWDGSGYPAGLSGEAIPLVGRMVALCDVYDALTSERPYKGAWTPEEAFEEIARGRGRHFDPALTDLFLSLKEEILRIQADLDGPDRHEERGER</sequence>
<keyword evidence="5" id="KW-1185">Reference proteome</keyword>
<evidence type="ECO:0000256" key="1">
    <source>
        <dbReference type="PROSITE-ProRule" id="PRU00169"/>
    </source>
</evidence>
<dbReference type="SMART" id="SM00471">
    <property type="entry name" value="HDc"/>
    <property type="match status" value="1"/>
</dbReference>
<dbReference type="Gene3D" id="1.10.3210.10">
    <property type="entry name" value="Hypothetical protein af1432"/>
    <property type="match status" value="1"/>
</dbReference>
<dbReference type="InterPro" id="IPR001789">
    <property type="entry name" value="Sig_transdc_resp-reg_receiver"/>
</dbReference>
<evidence type="ECO:0000313" key="4">
    <source>
        <dbReference type="EMBL" id="QTX32161.1"/>
    </source>
</evidence>
<dbReference type="SUPFAM" id="SSF52172">
    <property type="entry name" value="CheY-like"/>
    <property type="match status" value="1"/>
</dbReference>
<evidence type="ECO:0000313" key="5">
    <source>
        <dbReference type="Proteomes" id="UP000671879"/>
    </source>
</evidence>
<dbReference type="InterPro" id="IPR052020">
    <property type="entry name" value="Cyclic_di-GMP/3'3'-cGAMP_PDE"/>
</dbReference>
<dbReference type="EMBL" id="CP072943">
    <property type="protein sequence ID" value="QTX32161.1"/>
    <property type="molecule type" value="Genomic_DNA"/>
</dbReference>
<dbReference type="PANTHER" id="PTHR45228:SF1">
    <property type="entry name" value="CYCLIC DI-GMP PHOSPHODIESTERASE TM_0186"/>
    <property type="match status" value="1"/>
</dbReference>
<dbReference type="SUPFAM" id="SSF109604">
    <property type="entry name" value="HD-domain/PDEase-like"/>
    <property type="match status" value="1"/>
</dbReference>
<feature type="domain" description="HD-GYP" evidence="3">
    <location>
        <begin position="148"/>
        <end position="345"/>
    </location>
</feature>
<dbReference type="KEGG" id="aram:KAR29_12760"/>
<dbReference type="Pfam" id="PF13487">
    <property type="entry name" value="HD_5"/>
    <property type="match status" value="1"/>
</dbReference>
<evidence type="ECO:0000259" key="2">
    <source>
        <dbReference type="PROSITE" id="PS50110"/>
    </source>
</evidence>
<dbReference type="AlphaFoldDB" id="A0A9Q7A7F9"/>
<feature type="modified residue" description="4-aspartylphosphate" evidence="1">
    <location>
        <position position="61"/>
    </location>
</feature>
<keyword evidence="1" id="KW-0597">Phosphoprotein</keyword>
<reference evidence="5" key="1">
    <citation type="submission" date="2021-04" db="EMBL/GenBank/DDBJ databases">
        <title>A novel Synergistetes isolate from a pyrite-forming mixed culture.</title>
        <authorList>
            <person name="Bunk B."/>
            <person name="Sproer C."/>
            <person name="Spring S."/>
            <person name="Pester M."/>
        </authorList>
    </citation>
    <scope>NUCLEOTIDE SEQUENCE [LARGE SCALE GENOMIC DNA]</scope>
    <source>
        <strain evidence="5">J.5.4.2-T.3.5.2</strain>
    </source>
</reference>
<name>A0A9Q7A7F9_9BACT</name>
<dbReference type="GO" id="GO:0000160">
    <property type="term" value="P:phosphorelay signal transduction system"/>
    <property type="evidence" value="ECO:0007669"/>
    <property type="project" value="InterPro"/>
</dbReference>
<dbReference type="Gene3D" id="3.40.50.2300">
    <property type="match status" value="1"/>
</dbReference>
<dbReference type="RefSeq" id="WP_274373376.1">
    <property type="nucleotide sequence ID" value="NZ_CP072943.1"/>
</dbReference>
<dbReference type="PROSITE" id="PS51832">
    <property type="entry name" value="HD_GYP"/>
    <property type="match status" value="1"/>
</dbReference>
<dbReference type="Pfam" id="PF00072">
    <property type="entry name" value="Response_reg"/>
    <property type="match status" value="1"/>
</dbReference>
<dbReference type="PANTHER" id="PTHR45228">
    <property type="entry name" value="CYCLIC DI-GMP PHOSPHODIESTERASE TM_0186-RELATED"/>
    <property type="match status" value="1"/>
</dbReference>
<feature type="domain" description="Response regulatory" evidence="2">
    <location>
        <begin position="13"/>
        <end position="128"/>
    </location>
</feature>
<dbReference type="CDD" id="cd00077">
    <property type="entry name" value="HDc"/>
    <property type="match status" value="1"/>
</dbReference>
<evidence type="ECO:0000259" key="3">
    <source>
        <dbReference type="PROSITE" id="PS51832"/>
    </source>
</evidence>